<dbReference type="InterPro" id="IPR014044">
    <property type="entry name" value="CAP_dom"/>
</dbReference>
<gene>
    <name evidence="2" type="ORF">DSTB1V02_LOCUS5597</name>
</gene>
<proteinExistence type="predicted"/>
<evidence type="ECO:0000259" key="1">
    <source>
        <dbReference type="PROSITE" id="PS01186"/>
    </source>
</evidence>
<dbReference type="InterPro" id="IPR000742">
    <property type="entry name" value="EGF"/>
</dbReference>
<dbReference type="OrthoDB" id="337038at2759"/>
<reference evidence="2" key="1">
    <citation type="submission" date="2020-11" db="EMBL/GenBank/DDBJ databases">
        <authorList>
            <person name="Tran Van P."/>
        </authorList>
    </citation>
    <scope>NUCLEOTIDE SEQUENCE</scope>
</reference>
<sequence length="318" mass="36136">MIDLPLLLFLEPDISLRNVCEREGCKGESSGKKTEGCNRIGCISLRQSDLNGEDSITQEERRKINADYRSDDTHLDTTCRGRAFLNFRINVELTEEDRKFAIDSVAVHNTYRVKHGVSPLKLDENMWKEAKEWVRRMNDSEEIMHLQGGKYGVNVYCAKYTVGNFTISSHAFVERWYSEIEQHRYDHEPTGKLSTAAFDEQCTRDDECDPRATMGSVNSVNLLGSGPEQAVCKEGICTCNEEKWFFPLLQKCVPGSEIDDKCDKDTPCIPDEAMECSTEGKCRCKDGFEDQKHCSGASEITGTVYLLLTSFFPHVWFS</sequence>
<accession>A0A7R8XD98</accession>
<feature type="domain" description="EGF-like" evidence="1">
    <location>
        <begin position="282"/>
        <end position="294"/>
    </location>
</feature>
<keyword evidence="3" id="KW-1185">Reference proteome</keyword>
<protein>
    <recommendedName>
        <fullName evidence="1">EGF-like domain-containing protein</fullName>
    </recommendedName>
</protein>
<evidence type="ECO:0000313" key="2">
    <source>
        <dbReference type="EMBL" id="CAD7245730.1"/>
    </source>
</evidence>
<dbReference type="PROSITE" id="PS01186">
    <property type="entry name" value="EGF_2"/>
    <property type="match status" value="1"/>
</dbReference>
<organism evidence="2">
    <name type="scientific">Darwinula stevensoni</name>
    <dbReference type="NCBI Taxonomy" id="69355"/>
    <lineage>
        <taxon>Eukaryota</taxon>
        <taxon>Metazoa</taxon>
        <taxon>Ecdysozoa</taxon>
        <taxon>Arthropoda</taxon>
        <taxon>Crustacea</taxon>
        <taxon>Oligostraca</taxon>
        <taxon>Ostracoda</taxon>
        <taxon>Podocopa</taxon>
        <taxon>Podocopida</taxon>
        <taxon>Darwinulocopina</taxon>
        <taxon>Darwinuloidea</taxon>
        <taxon>Darwinulidae</taxon>
        <taxon>Darwinula</taxon>
    </lineage>
</organism>
<dbReference type="SUPFAM" id="SSF55797">
    <property type="entry name" value="PR-1-like"/>
    <property type="match status" value="1"/>
</dbReference>
<dbReference type="InterPro" id="IPR035940">
    <property type="entry name" value="CAP_sf"/>
</dbReference>
<dbReference type="Pfam" id="PF00188">
    <property type="entry name" value="CAP"/>
    <property type="match status" value="1"/>
</dbReference>
<evidence type="ECO:0000313" key="3">
    <source>
        <dbReference type="Proteomes" id="UP000677054"/>
    </source>
</evidence>
<dbReference type="Gene3D" id="3.40.33.10">
    <property type="entry name" value="CAP"/>
    <property type="match status" value="1"/>
</dbReference>
<name>A0A7R8XD98_9CRUS</name>
<dbReference type="Proteomes" id="UP000677054">
    <property type="component" value="Unassembled WGS sequence"/>
</dbReference>
<dbReference type="AlphaFoldDB" id="A0A7R8XD98"/>
<dbReference type="EMBL" id="LR900455">
    <property type="protein sequence ID" value="CAD7245730.1"/>
    <property type="molecule type" value="Genomic_DNA"/>
</dbReference>
<dbReference type="EMBL" id="CAJPEV010000938">
    <property type="protein sequence ID" value="CAG0889630.1"/>
    <property type="molecule type" value="Genomic_DNA"/>
</dbReference>